<dbReference type="InterPro" id="IPR003617">
    <property type="entry name" value="TFIIS/CRSP70_N_sub"/>
</dbReference>
<evidence type="ECO:0000256" key="7">
    <source>
        <dbReference type="ARBA" id="ARBA00022771"/>
    </source>
</evidence>
<feature type="region of interest" description="Disordered" evidence="14">
    <location>
        <begin position="714"/>
        <end position="735"/>
    </location>
</feature>
<feature type="region of interest" description="Disordered" evidence="14">
    <location>
        <begin position="326"/>
        <end position="399"/>
    </location>
</feature>
<feature type="compositionally biased region" description="Pro residues" evidence="14">
    <location>
        <begin position="336"/>
        <end position="350"/>
    </location>
</feature>
<evidence type="ECO:0000256" key="9">
    <source>
        <dbReference type="ARBA" id="ARBA00022843"/>
    </source>
</evidence>
<sequence>MPVRRNTEETMRVIRLERLMRTALSDAGPVSHFRHDSYSSIMRTLVDATPTILTFLCDIGTCSQDDADCIHRLTRFLAKQYDTYGTNLSPFVSMVDSLDHAPLVTWMMTASESDRDNVNWLIDSIHHNRRLSARVDDKTLDAGSLGAAKSKSSFGLNIREAILDMADMMNGRVDDEMNEKRLQLVSKMKAVMAFQSQMQSRLPTNSVLPTYELPRVESSSNVGEIPVKTQEEGDAAAAAAAVSPMPELPQLKKVASEIAVESYREGVSSSREASVSPMPELPGVKYQGELKAERRRRTLPHAAASDNDTTAQENVLLLERMTETERIPAEPSTSPSMPPPGPPPPPPPHSEPVQAGSAAPKRKESAAGTADDDGAPRKRSKQTTSNSSGGADGSSGGGTSALAVALQTVLEEGTGGVRASPDAAADFVKLANGENTLDGRSVLLKVLQNTKAVVLKDLVAAGLPATLDAWLSNAKAESKVAMLRALLKRVTKLPLTVKALDSCSIGRTVGGLRKFASSGTKAGTPAAAKADEEVRTLAKNLVSHWKDIVDGTETKKPPSNAEKADGSGGVEPAAEEPRKVSSDAAGAGTAVEPKKEASPADPRSGGKLSSEPASTSLTPPAASPSDASASAGTSAATPNSAGAPPAAATTVGNITTPGSTSSPALSRFVGLEQIMLGTTRSGPLTAAKLAAEASARGDEQSKNLPGFVSTKIAYPNMKKGDSDEQPKSQASKSVRWAAPTKLEEIRTFAKDEIYGAASTQDADSRGDAVGVGSADLPMPANAQPSMMPSSMPYGAPMAQLSMFPPYGTSADYHAHSQQHMHWRDREKQMERELVMRKHADENIFLQQRLSSMAPTIHWYEPKVLHQSSWQPDPTESTEARDQESRCRSVPSCLSWLDPNNPPMTPQEAPNLGESVQNGGGIDKNLLNLLVNNPSLVANLQSGLANASPSLSQPAVASTAYGGVPAMMQPPPLPSATTSYYQATTMPPAMTAAALAPAPQRQVMCKFFNSAGGCRLGTKCRFLHSSTQ</sequence>
<keyword evidence="10 12" id="KW-0539">Nucleus</keyword>
<keyword evidence="18" id="KW-1185">Reference proteome</keyword>
<evidence type="ECO:0000256" key="11">
    <source>
        <dbReference type="ARBA" id="ARBA00093575"/>
    </source>
</evidence>
<dbReference type="Gene3D" id="1.20.930.10">
    <property type="entry name" value="Conserved domain common to transcription factors TFIIS, elongin A, CRSP70"/>
    <property type="match status" value="1"/>
</dbReference>
<dbReference type="SUPFAM" id="SSF47676">
    <property type="entry name" value="Conserved domain common to transcription factors TFIIS, elongin A, CRSP70"/>
    <property type="match status" value="1"/>
</dbReference>
<keyword evidence="7 13" id="KW-0863">Zinc-finger</keyword>
<dbReference type="GO" id="GO:0005634">
    <property type="term" value="C:nucleus"/>
    <property type="evidence" value="ECO:0007669"/>
    <property type="project" value="UniProtKB-SubCell"/>
</dbReference>
<feature type="region of interest" description="Disordered" evidence="14">
    <location>
        <begin position="866"/>
        <end position="906"/>
    </location>
</feature>
<evidence type="ECO:0000256" key="12">
    <source>
        <dbReference type="PROSITE-ProRule" id="PRU00649"/>
    </source>
</evidence>
<keyword evidence="8 13" id="KW-0862">Zinc</keyword>
<feature type="compositionally biased region" description="Polar residues" evidence="14">
    <location>
        <begin position="866"/>
        <end position="876"/>
    </location>
</feature>
<feature type="compositionally biased region" description="Low complexity" evidence="14">
    <location>
        <begin position="609"/>
        <end position="650"/>
    </location>
</feature>
<name>A0A830HT92_9CHLO</name>
<protein>
    <recommendedName>
        <fullName evidence="2">Serine/threonine-protein phosphatase 1 regulatory subunit 10</fullName>
    </recommendedName>
</protein>
<dbReference type="SMART" id="SM00356">
    <property type="entry name" value="ZnF_C3H1"/>
    <property type="match status" value="1"/>
</dbReference>
<gene>
    <name evidence="17" type="ORF">PPROV_000861800</name>
</gene>
<evidence type="ECO:0000256" key="10">
    <source>
        <dbReference type="ARBA" id="ARBA00023242"/>
    </source>
</evidence>
<evidence type="ECO:0000256" key="2">
    <source>
        <dbReference type="ARBA" id="ARBA00022330"/>
    </source>
</evidence>
<feature type="compositionally biased region" description="Gly residues" evidence="14">
    <location>
        <begin position="390"/>
        <end position="399"/>
    </location>
</feature>
<feature type="domain" description="TFIIS N-terminal" evidence="16">
    <location>
        <begin position="465"/>
        <end position="552"/>
    </location>
</feature>
<dbReference type="InterPro" id="IPR035441">
    <property type="entry name" value="TFIIS/LEDGF_dom_sf"/>
</dbReference>
<keyword evidence="3" id="KW-0488">Methylation</keyword>
<comment type="subcellular location">
    <subcellularLocation>
        <location evidence="1 12">Nucleus</location>
    </subcellularLocation>
</comment>
<dbReference type="GO" id="GO:0005694">
    <property type="term" value="C:chromosome"/>
    <property type="evidence" value="ECO:0007669"/>
    <property type="project" value="UniProtKB-SubCell"/>
</dbReference>
<evidence type="ECO:0000259" key="15">
    <source>
        <dbReference type="PROSITE" id="PS50103"/>
    </source>
</evidence>
<dbReference type="GO" id="GO:0008270">
    <property type="term" value="F:zinc ion binding"/>
    <property type="evidence" value="ECO:0007669"/>
    <property type="project" value="UniProtKB-KW"/>
</dbReference>
<evidence type="ECO:0000313" key="18">
    <source>
        <dbReference type="Proteomes" id="UP000660262"/>
    </source>
</evidence>
<dbReference type="SMART" id="SM00509">
    <property type="entry name" value="TFS2N"/>
    <property type="match status" value="1"/>
</dbReference>
<dbReference type="CDD" id="cd00183">
    <property type="entry name" value="TFIIS_I"/>
    <property type="match status" value="1"/>
</dbReference>
<keyword evidence="5" id="KW-0597">Phosphoprotein</keyword>
<evidence type="ECO:0000256" key="6">
    <source>
        <dbReference type="ARBA" id="ARBA00022723"/>
    </source>
</evidence>
<comment type="subunit">
    <text evidence="11">Component of the PNUTS-PP1 complex (also named PTW/PP1 complex), composed of PPP1R10/PNUTS, TOX4, WDR82, and PPP1CA (or PPP1CB or PPP1CC).</text>
</comment>
<feature type="compositionally biased region" description="Basic and acidic residues" evidence="14">
    <location>
        <begin position="877"/>
        <end position="886"/>
    </location>
</feature>
<evidence type="ECO:0000256" key="4">
    <source>
        <dbReference type="ARBA" id="ARBA00022499"/>
    </source>
</evidence>
<comment type="caution">
    <text evidence="17">The sequence shown here is derived from an EMBL/GenBank/DDBJ whole genome shotgun (WGS) entry which is preliminary data.</text>
</comment>
<evidence type="ECO:0000256" key="8">
    <source>
        <dbReference type="ARBA" id="ARBA00022833"/>
    </source>
</evidence>
<dbReference type="InterPro" id="IPR036855">
    <property type="entry name" value="Znf_CCCH_sf"/>
</dbReference>
<evidence type="ECO:0000256" key="14">
    <source>
        <dbReference type="SAM" id="MobiDB-lite"/>
    </source>
</evidence>
<dbReference type="EMBL" id="BNJQ01000027">
    <property type="protein sequence ID" value="GHP09883.1"/>
    <property type="molecule type" value="Genomic_DNA"/>
</dbReference>
<evidence type="ECO:0000256" key="1">
    <source>
        <dbReference type="ARBA" id="ARBA00004123"/>
    </source>
</evidence>
<dbReference type="InterPro" id="IPR000571">
    <property type="entry name" value="Znf_CCCH"/>
</dbReference>
<dbReference type="InterPro" id="IPR017923">
    <property type="entry name" value="TFIIS_N"/>
</dbReference>
<feature type="zinc finger region" description="C3H1-type" evidence="13">
    <location>
        <begin position="998"/>
        <end position="1026"/>
    </location>
</feature>
<evidence type="ECO:0000313" key="17">
    <source>
        <dbReference type="EMBL" id="GHP09883.1"/>
    </source>
</evidence>
<dbReference type="AlphaFoldDB" id="A0A830HT92"/>
<feature type="region of interest" description="Disordered" evidence="14">
    <location>
        <begin position="548"/>
        <end position="664"/>
    </location>
</feature>
<keyword evidence="9" id="KW-0832">Ubl conjugation</keyword>
<evidence type="ECO:0000256" key="3">
    <source>
        <dbReference type="ARBA" id="ARBA00022481"/>
    </source>
</evidence>
<reference evidence="17" key="1">
    <citation type="submission" date="2020-10" db="EMBL/GenBank/DDBJ databases">
        <title>Unveiling of a novel bifunctional photoreceptor, Dualchrome1, isolated from a cosmopolitan green alga.</title>
        <authorList>
            <person name="Suzuki S."/>
            <person name="Kawachi M."/>
        </authorList>
    </citation>
    <scope>NUCLEOTIDE SEQUENCE</scope>
    <source>
        <strain evidence="17">NIES 2893</strain>
    </source>
</reference>
<evidence type="ECO:0000256" key="13">
    <source>
        <dbReference type="PROSITE-ProRule" id="PRU00723"/>
    </source>
</evidence>
<feature type="compositionally biased region" description="Polar residues" evidence="14">
    <location>
        <begin position="651"/>
        <end position="664"/>
    </location>
</feature>
<feature type="domain" description="C3H1-type" evidence="15">
    <location>
        <begin position="998"/>
        <end position="1026"/>
    </location>
</feature>
<accession>A0A830HT92</accession>
<dbReference type="OrthoDB" id="550309at2759"/>
<keyword evidence="4" id="KW-1017">Isopeptide bond</keyword>
<proteinExistence type="predicted"/>
<dbReference type="PROSITE" id="PS50103">
    <property type="entry name" value="ZF_C3H1"/>
    <property type="match status" value="1"/>
</dbReference>
<dbReference type="PROSITE" id="PS51319">
    <property type="entry name" value="TFIIS_N"/>
    <property type="match status" value="1"/>
</dbReference>
<dbReference type="Pfam" id="PF08711">
    <property type="entry name" value="Med26"/>
    <property type="match status" value="1"/>
</dbReference>
<organism evidence="17 18">
    <name type="scientific">Pycnococcus provasolii</name>
    <dbReference type="NCBI Taxonomy" id="41880"/>
    <lineage>
        <taxon>Eukaryota</taxon>
        <taxon>Viridiplantae</taxon>
        <taxon>Chlorophyta</taxon>
        <taxon>Pseudoscourfieldiophyceae</taxon>
        <taxon>Pseudoscourfieldiales</taxon>
        <taxon>Pycnococcaceae</taxon>
        <taxon>Pycnococcus</taxon>
    </lineage>
</organism>
<evidence type="ECO:0000259" key="16">
    <source>
        <dbReference type="PROSITE" id="PS51319"/>
    </source>
</evidence>
<dbReference type="Proteomes" id="UP000660262">
    <property type="component" value="Unassembled WGS sequence"/>
</dbReference>
<evidence type="ECO:0000256" key="5">
    <source>
        <dbReference type="ARBA" id="ARBA00022553"/>
    </source>
</evidence>
<dbReference type="SUPFAM" id="SSF90229">
    <property type="entry name" value="CCCH zinc finger"/>
    <property type="match status" value="1"/>
</dbReference>
<keyword evidence="6 13" id="KW-0479">Metal-binding</keyword>